<dbReference type="Pfam" id="PF03313">
    <property type="entry name" value="SDH_alpha"/>
    <property type="match status" value="1"/>
</dbReference>
<dbReference type="GO" id="GO:0003941">
    <property type="term" value="F:L-serine ammonia-lyase activity"/>
    <property type="evidence" value="ECO:0007669"/>
    <property type="project" value="UniProtKB-EC"/>
</dbReference>
<evidence type="ECO:0000256" key="11">
    <source>
        <dbReference type="RuleBase" id="RU366059"/>
    </source>
</evidence>
<feature type="domain" description="Serine dehydratase beta chain" evidence="13">
    <location>
        <begin position="4"/>
        <end position="155"/>
    </location>
</feature>
<evidence type="ECO:0000256" key="4">
    <source>
        <dbReference type="ARBA" id="ARBA00022432"/>
    </source>
</evidence>
<feature type="domain" description="Serine dehydratase-like alpha subunit" evidence="12">
    <location>
        <begin position="188"/>
        <end position="451"/>
    </location>
</feature>
<keyword evidence="4 11" id="KW-0312">Gluconeogenesis</keyword>
<dbReference type="PANTHER" id="PTHR30182:SF1">
    <property type="entry name" value="L-SERINE DEHYDRATASE 1"/>
    <property type="match status" value="1"/>
</dbReference>
<organism evidence="14 15">
    <name type="scientific">Yoonia phaeophyticola</name>
    <dbReference type="NCBI Taxonomy" id="3137369"/>
    <lineage>
        <taxon>Bacteria</taxon>
        <taxon>Pseudomonadati</taxon>
        <taxon>Pseudomonadota</taxon>
        <taxon>Alphaproteobacteria</taxon>
        <taxon>Rhodobacterales</taxon>
        <taxon>Paracoccaceae</taxon>
        <taxon>Yoonia</taxon>
    </lineage>
</organism>
<dbReference type="EMBL" id="CP150951">
    <property type="protein sequence ID" value="XFO62992.1"/>
    <property type="molecule type" value="Genomic_DNA"/>
</dbReference>
<dbReference type="SUPFAM" id="SSF143548">
    <property type="entry name" value="Serine metabolism enzymes domain"/>
    <property type="match status" value="1"/>
</dbReference>
<dbReference type="RefSeq" id="WP_373636675.1">
    <property type="nucleotide sequence ID" value="NZ_CP150951.2"/>
</dbReference>
<evidence type="ECO:0000313" key="14">
    <source>
        <dbReference type="EMBL" id="XFO62992.1"/>
    </source>
</evidence>
<evidence type="ECO:0000256" key="10">
    <source>
        <dbReference type="ARBA" id="ARBA00049406"/>
    </source>
</evidence>
<protein>
    <recommendedName>
        <fullName evidence="11">L-serine dehydratase</fullName>
        <ecNumber evidence="11">4.3.1.17</ecNumber>
    </recommendedName>
</protein>
<keyword evidence="9 11" id="KW-0456">Lyase</keyword>
<dbReference type="InterPro" id="IPR051318">
    <property type="entry name" value="Fe-S_L-Ser"/>
</dbReference>
<keyword evidence="15" id="KW-1185">Reference proteome</keyword>
<dbReference type="Pfam" id="PF03315">
    <property type="entry name" value="SDH_beta"/>
    <property type="match status" value="1"/>
</dbReference>
<evidence type="ECO:0000259" key="12">
    <source>
        <dbReference type="Pfam" id="PF03313"/>
    </source>
</evidence>
<keyword evidence="5 11" id="KW-0004">4Fe-4S</keyword>
<evidence type="ECO:0000256" key="1">
    <source>
        <dbReference type="ARBA" id="ARBA00001966"/>
    </source>
</evidence>
<dbReference type="InterPro" id="IPR004644">
    <property type="entry name" value="Fe-S_L-Ser_mono"/>
</dbReference>
<comment type="catalytic activity">
    <reaction evidence="10 11">
        <text>L-serine = pyruvate + NH4(+)</text>
        <dbReference type="Rhea" id="RHEA:19169"/>
        <dbReference type="ChEBI" id="CHEBI:15361"/>
        <dbReference type="ChEBI" id="CHEBI:28938"/>
        <dbReference type="ChEBI" id="CHEBI:33384"/>
        <dbReference type="EC" id="4.3.1.17"/>
    </reaction>
</comment>
<evidence type="ECO:0000256" key="9">
    <source>
        <dbReference type="ARBA" id="ARBA00023239"/>
    </source>
</evidence>
<evidence type="ECO:0000313" key="15">
    <source>
        <dbReference type="Proteomes" id="UP001440612"/>
    </source>
</evidence>
<evidence type="ECO:0000256" key="2">
    <source>
        <dbReference type="ARBA" id="ARBA00004742"/>
    </source>
</evidence>
<dbReference type="Proteomes" id="UP001440612">
    <property type="component" value="Chromosome"/>
</dbReference>
<dbReference type="EC" id="4.3.1.17" evidence="11"/>
<dbReference type="InterPro" id="IPR005130">
    <property type="entry name" value="Ser_deHydtase-like_asu"/>
</dbReference>
<dbReference type="InterPro" id="IPR005131">
    <property type="entry name" value="Ser_deHydtase_bsu"/>
</dbReference>
<evidence type="ECO:0000256" key="7">
    <source>
        <dbReference type="ARBA" id="ARBA00023004"/>
    </source>
</evidence>
<evidence type="ECO:0000256" key="5">
    <source>
        <dbReference type="ARBA" id="ARBA00022485"/>
    </source>
</evidence>
<accession>A0ABZ3IED6</accession>
<comment type="similarity">
    <text evidence="3 11">Belongs to the iron-sulfur dependent L-serine dehydratase family.</text>
</comment>
<dbReference type="InterPro" id="IPR029009">
    <property type="entry name" value="ASB_dom_sf"/>
</dbReference>
<sequence length="457" mass="47294">MFLSVFDIFKVGIGPSSSHTMGPMVAAARFLDHLRAQPFQLAGVQAALHGSLAFTGVGHATDRAVILGLAGFQPDSFDAAKAEAALAQIAQDHVVQPDGLGPLRFHPKEDLIFDYGPALPGHANGLILRGTDAQGDVITEVIYYSTGGGFVVTEAELANPPKQDRATPVPFPFQSAAEMLTMAADSGRSIAQMKRANELAHRTATAVDDGLARIWAVMQACIQRGLTTEGILPGGLHVRRRAKAIHDALAAERGMNMVAPHVINDVISTFAMAVNEENAAGGQVVTAPTNGAAGVIPATLRYWLDYVPSATPARVPEFLLTAAAVGGLIKVNASISGAECGCQAEVGSAAAMAAAGLAAVMNGTPEQIENAAEIALEHHLGMTCDPVKGLVQVPCIERNGLGAIKAVSAASLALRGDGAHLVPLDAAIETMRQTGADMSDKYKETALGGLAVNVPNC</sequence>
<evidence type="ECO:0000256" key="6">
    <source>
        <dbReference type="ARBA" id="ARBA00022723"/>
    </source>
</evidence>
<comment type="cofactor">
    <cofactor evidence="1 11">
        <name>[4Fe-4S] cluster</name>
        <dbReference type="ChEBI" id="CHEBI:49883"/>
    </cofactor>
</comment>
<evidence type="ECO:0000259" key="13">
    <source>
        <dbReference type="Pfam" id="PF03315"/>
    </source>
</evidence>
<keyword evidence="6 11" id="KW-0479">Metal-binding</keyword>
<keyword evidence="8 11" id="KW-0411">Iron-sulfur</keyword>
<evidence type="ECO:0000256" key="3">
    <source>
        <dbReference type="ARBA" id="ARBA00008636"/>
    </source>
</evidence>
<evidence type="ECO:0000256" key="8">
    <source>
        <dbReference type="ARBA" id="ARBA00023014"/>
    </source>
</evidence>
<keyword evidence="7 11" id="KW-0408">Iron</keyword>
<dbReference type="Gene3D" id="3.30.1330.90">
    <property type="entry name" value="D-3-phosphoglycerate dehydrogenase, domain 3"/>
    <property type="match status" value="1"/>
</dbReference>
<reference evidence="15" key="1">
    <citation type="submission" date="2024-04" db="EMBL/GenBank/DDBJ databases">
        <title>Phylogenomic analyses of a clade within the roseobacter group suggest taxonomic reassignments of species of the genera Aestuariivita, Citreicella, Loktanella, Nautella, Pelagibaca, Ruegeria, Thalassobius, Thiobacimonas and Tropicibacter, and the proposal o.</title>
        <authorList>
            <person name="Jeon C.O."/>
        </authorList>
    </citation>
    <scope>NUCLEOTIDE SEQUENCE [LARGE SCALE GENOMIC DNA]</scope>
    <source>
        <strain evidence="15">BS5-3</strain>
    </source>
</reference>
<dbReference type="PANTHER" id="PTHR30182">
    <property type="entry name" value="L-SERINE DEHYDRATASE"/>
    <property type="match status" value="1"/>
</dbReference>
<dbReference type="NCBIfam" id="TIGR00720">
    <property type="entry name" value="sda_mono"/>
    <property type="match status" value="1"/>
</dbReference>
<comment type="pathway">
    <text evidence="2">Carbohydrate biosynthesis; gluconeogenesis.</text>
</comment>
<name>A0ABZ3IED6_9RHOB</name>
<gene>
    <name evidence="14" type="ORF">AABB29_10675</name>
</gene>
<proteinExistence type="inferred from homology"/>